<comment type="caution">
    <text evidence="1">The sequence shown here is derived from an EMBL/GenBank/DDBJ whole genome shotgun (WGS) entry which is preliminary data.</text>
</comment>
<proteinExistence type="predicted"/>
<dbReference type="PANTHER" id="PTHR47326:SF1">
    <property type="entry name" value="HTH PSQ-TYPE DOMAIN-CONTAINING PROTEIN"/>
    <property type="match status" value="1"/>
</dbReference>
<protein>
    <submittedName>
        <fullName evidence="1">Uncharacterized protein</fullName>
    </submittedName>
</protein>
<keyword evidence="2" id="KW-1185">Reference proteome</keyword>
<dbReference type="AlphaFoldDB" id="A0AAV8Z1B1"/>
<dbReference type="EMBL" id="JAPWTK010000021">
    <property type="protein sequence ID" value="KAJ8957626.1"/>
    <property type="molecule type" value="Genomic_DNA"/>
</dbReference>
<evidence type="ECO:0000313" key="1">
    <source>
        <dbReference type="EMBL" id="KAJ8957626.1"/>
    </source>
</evidence>
<organism evidence="1 2">
    <name type="scientific">Aromia moschata</name>
    <dbReference type="NCBI Taxonomy" id="1265417"/>
    <lineage>
        <taxon>Eukaryota</taxon>
        <taxon>Metazoa</taxon>
        <taxon>Ecdysozoa</taxon>
        <taxon>Arthropoda</taxon>
        <taxon>Hexapoda</taxon>
        <taxon>Insecta</taxon>
        <taxon>Pterygota</taxon>
        <taxon>Neoptera</taxon>
        <taxon>Endopterygota</taxon>
        <taxon>Coleoptera</taxon>
        <taxon>Polyphaga</taxon>
        <taxon>Cucujiformia</taxon>
        <taxon>Chrysomeloidea</taxon>
        <taxon>Cerambycidae</taxon>
        <taxon>Cerambycinae</taxon>
        <taxon>Callichromatini</taxon>
        <taxon>Aromia</taxon>
    </lineage>
</organism>
<reference evidence="1" key="1">
    <citation type="journal article" date="2023" name="Insect Mol. Biol.">
        <title>Genome sequencing provides insights into the evolution of gene families encoding plant cell wall-degrading enzymes in longhorned beetles.</title>
        <authorList>
            <person name="Shin N.R."/>
            <person name="Okamura Y."/>
            <person name="Kirsch R."/>
            <person name="Pauchet Y."/>
        </authorList>
    </citation>
    <scope>NUCLEOTIDE SEQUENCE</scope>
    <source>
        <strain evidence="1">AMC_N1</strain>
    </source>
</reference>
<accession>A0AAV8Z1B1</accession>
<name>A0AAV8Z1B1_9CUCU</name>
<sequence length="321" mass="38193">MTFQATVLRILRKENYHPYKFQLVQELNEDDPERQLLFCETMMNLCQTNPNLRQQILFSDEATSKRHSDPSKLQVLESDESSLDHRSTYSTSAEIKCVGRNRAFLLSLTGERYLEFLQNDLYTILLMHSFDQSPYFIIITYQKLWNLTPLLYLIFFNTYLEPKTSDWRSGKWYFLESVERRSVIRLYESSSNLAVGQCHHQVFSDSLQKKSDDLEFCDWDIFDDTRAHFYDSFLHKTLILITYRFVRQRCTLLSILQSQQDNDTNDKFQIVAFVSPGDLKQKVYSVSIENEEQLWNIIQNAVQELQNEETLRRVHFNFSQN</sequence>
<evidence type="ECO:0000313" key="2">
    <source>
        <dbReference type="Proteomes" id="UP001162162"/>
    </source>
</evidence>
<gene>
    <name evidence="1" type="ORF">NQ318_017515</name>
</gene>
<dbReference type="PANTHER" id="PTHR47326">
    <property type="entry name" value="TRANSPOSABLE ELEMENT TC3 TRANSPOSASE-LIKE PROTEIN"/>
    <property type="match status" value="1"/>
</dbReference>
<dbReference type="Proteomes" id="UP001162162">
    <property type="component" value="Unassembled WGS sequence"/>
</dbReference>